<dbReference type="EMBL" id="VSWC01000131">
    <property type="protein sequence ID" value="KAA1080919.1"/>
    <property type="molecule type" value="Genomic_DNA"/>
</dbReference>
<evidence type="ECO:0000313" key="2">
    <source>
        <dbReference type="EMBL" id="KAA1080919.1"/>
    </source>
</evidence>
<evidence type="ECO:0000256" key="1">
    <source>
        <dbReference type="SAM" id="MobiDB-lite"/>
    </source>
</evidence>
<dbReference type="PANTHER" id="PTHR34785">
    <property type="entry name" value="ECA1 GAMETOGENESIS RELATED FAMILY PROTEIN-RELATED"/>
    <property type="match status" value="1"/>
</dbReference>
<organism evidence="2 3">
    <name type="scientific">Puccinia graminis f. sp. tritici</name>
    <dbReference type="NCBI Taxonomy" id="56615"/>
    <lineage>
        <taxon>Eukaryota</taxon>
        <taxon>Fungi</taxon>
        <taxon>Dikarya</taxon>
        <taxon>Basidiomycota</taxon>
        <taxon>Pucciniomycotina</taxon>
        <taxon>Pucciniomycetes</taxon>
        <taxon>Pucciniales</taxon>
        <taxon>Pucciniaceae</taxon>
        <taxon>Puccinia</taxon>
    </lineage>
</organism>
<dbReference type="Proteomes" id="UP000324748">
    <property type="component" value="Unassembled WGS sequence"/>
</dbReference>
<comment type="caution">
    <text evidence="2">The sequence shown here is derived from an EMBL/GenBank/DDBJ whole genome shotgun (WGS) entry which is preliminary data.</text>
</comment>
<accession>A0A5B0MYJ4</accession>
<dbReference type="PANTHER" id="PTHR34785:SF3">
    <property type="entry name" value="ECA1 GAMETOGENESIS RELATED FAMILY PROTEIN-RELATED"/>
    <property type="match status" value="1"/>
</dbReference>
<reference evidence="2 3" key="1">
    <citation type="submission" date="2019-05" db="EMBL/GenBank/DDBJ databases">
        <title>Emergence of the Ug99 lineage of the wheat stem rust pathogen through somatic hybridization.</title>
        <authorList>
            <person name="Li F."/>
            <person name="Upadhyaya N.M."/>
            <person name="Sperschneider J."/>
            <person name="Matny O."/>
            <person name="Nguyen-Phuc H."/>
            <person name="Mago R."/>
            <person name="Raley C."/>
            <person name="Miller M.E."/>
            <person name="Silverstein K.A.T."/>
            <person name="Henningsen E."/>
            <person name="Hirsch C.D."/>
            <person name="Visser B."/>
            <person name="Pretorius Z.A."/>
            <person name="Steffenson B.J."/>
            <person name="Schwessinger B."/>
            <person name="Dodds P.N."/>
            <person name="Figueroa M."/>
        </authorList>
    </citation>
    <scope>NUCLEOTIDE SEQUENCE [LARGE SCALE GENOMIC DNA]</scope>
    <source>
        <strain evidence="2">21-0</strain>
    </source>
</reference>
<gene>
    <name evidence="2" type="ORF">PGT21_025344</name>
</gene>
<feature type="region of interest" description="Disordered" evidence="1">
    <location>
        <begin position="1"/>
        <end position="22"/>
    </location>
</feature>
<keyword evidence="3" id="KW-1185">Reference proteome</keyword>
<dbReference type="AlphaFoldDB" id="A0A5B0MYJ4"/>
<sequence length="106" mass="11278">MPGVSTIPLKKPAPKTKRDVSDAVTAVPPIMETPAIPSIPSHPKIPSIPSHPEIPSIPAIPAIPSIPAIPAIPSIPAIPAIPSIQLSHPFRHSRHHQLLTQHSWGR</sequence>
<name>A0A5B0MYJ4_PUCGR</name>
<proteinExistence type="predicted"/>
<evidence type="ECO:0000313" key="3">
    <source>
        <dbReference type="Proteomes" id="UP000324748"/>
    </source>
</evidence>
<protein>
    <submittedName>
        <fullName evidence="2">Uncharacterized protein</fullName>
    </submittedName>
</protein>